<dbReference type="SMART" id="SM00397">
    <property type="entry name" value="t_SNARE"/>
    <property type="match status" value="1"/>
</dbReference>
<evidence type="ECO:0000256" key="1">
    <source>
        <dbReference type="ARBA" id="ARBA00004409"/>
    </source>
</evidence>
<evidence type="ECO:0000256" key="2">
    <source>
        <dbReference type="ARBA" id="ARBA00022927"/>
    </source>
</evidence>
<dbReference type="Gene3D" id="1.20.58.90">
    <property type="match status" value="1"/>
</dbReference>
<feature type="region of interest" description="Disordered" evidence="4">
    <location>
        <begin position="87"/>
        <end position="114"/>
    </location>
</feature>
<dbReference type="GO" id="GO:0000139">
    <property type="term" value="C:Golgi membrane"/>
    <property type="evidence" value="ECO:0007669"/>
    <property type="project" value="UniProtKB-SubCell"/>
</dbReference>
<evidence type="ECO:0000313" key="7">
    <source>
        <dbReference type="EMBL" id="CAE2335557.1"/>
    </source>
</evidence>
<proteinExistence type="predicted"/>
<feature type="transmembrane region" description="Helical" evidence="5">
    <location>
        <begin position="222"/>
        <end position="242"/>
    </location>
</feature>
<dbReference type="SUPFAM" id="SSF58038">
    <property type="entry name" value="SNARE fusion complex"/>
    <property type="match status" value="1"/>
</dbReference>
<keyword evidence="5" id="KW-0472">Membrane</keyword>
<dbReference type="SUPFAM" id="SSF47661">
    <property type="entry name" value="t-snare proteins"/>
    <property type="match status" value="1"/>
</dbReference>
<accession>A0A7S4PII8</accession>
<dbReference type="AlphaFoldDB" id="A0A7S4PII8"/>
<keyword evidence="2" id="KW-0653">Protein transport</keyword>
<feature type="compositionally biased region" description="Polar residues" evidence="4">
    <location>
        <begin position="98"/>
        <end position="113"/>
    </location>
</feature>
<name>A0A7S4PII8_GUITH</name>
<evidence type="ECO:0000256" key="3">
    <source>
        <dbReference type="ARBA" id="ARBA00023034"/>
    </source>
</evidence>
<protein>
    <recommendedName>
        <fullName evidence="6">t-SNARE coiled-coil homology domain-containing protein</fullName>
    </recommendedName>
</protein>
<evidence type="ECO:0000256" key="4">
    <source>
        <dbReference type="SAM" id="MobiDB-lite"/>
    </source>
</evidence>
<dbReference type="InterPro" id="IPR015260">
    <property type="entry name" value="Syntaxin-6/10/61_N"/>
</dbReference>
<dbReference type="Pfam" id="PF09177">
    <property type="entry name" value="STX6_10_61_N"/>
    <property type="match status" value="1"/>
</dbReference>
<keyword evidence="2" id="KW-0813">Transport</keyword>
<dbReference type="CDD" id="cd15841">
    <property type="entry name" value="SNARE_Qc"/>
    <property type="match status" value="1"/>
</dbReference>
<dbReference type="Gene3D" id="1.20.5.110">
    <property type="match status" value="1"/>
</dbReference>
<feature type="domain" description="T-SNARE coiled-coil homology" evidence="6">
    <location>
        <begin position="150"/>
        <end position="212"/>
    </location>
</feature>
<comment type="subcellular location">
    <subcellularLocation>
        <location evidence="1">Golgi apparatus membrane</location>
        <topology evidence="1">Single-pass type IV membrane protein</topology>
    </subcellularLocation>
</comment>
<sequence>MASTQAADPFFSLKAEVEAAINDIVEGLPQLTPREVTEAMERIKWDIEMMEDSIDRVMSNPSKFGISGDEIERRRIFVNSMKSKLSSIQSKDSERKSANVTGNGIANSRSTASDQREALLGNRDQEKAKQQAALEEDNENFIENENLRRALIMREQDESLDDLSLAVTRIGQMGLTIHHELKEQESLIDDLHERTDYSVNNMSDVNKLVSEMLQNRQGRNQLCLICILTTALVVVTTLIFLLP</sequence>
<gene>
    <name evidence="7" type="ORF">GTHE00462_LOCUS35917</name>
</gene>
<dbReference type="GO" id="GO:0015031">
    <property type="term" value="P:protein transport"/>
    <property type="evidence" value="ECO:0007669"/>
    <property type="project" value="UniProtKB-KW"/>
</dbReference>
<organism evidence="7">
    <name type="scientific">Guillardia theta</name>
    <name type="common">Cryptophyte</name>
    <name type="synonym">Cryptomonas phi</name>
    <dbReference type="NCBI Taxonomy" id="55529"/>
    <lineage>
        <taxon>Eukaryota</taxon>
        <taxon>Cryptophyceae</taxon>
        <taxon>Pyrenomonadales</taxon>
        <taxon>Geminigeraceae</taxon>
        <taxon>Guillardia</taxon>
    </lineage>
</organism>
<dbReference type="PROSITE" id="PS50192">
    <property type="entry name" value="T_SNARE"/>
    <property type="match status" value="1"/>
</dbReference>
<dbReference type="InterPro" id="IPR010989">
    <property type="entry name" value="SNARE"/>
</dbReference>
<dbReference type="InterPro" id="IPR000727">
    <property type="entry name" value="T_SNARE_dom"/>
</dbReference>
<dbReference type="EMBL" id="HBKN01045894">
    <property type="protein sequence ID" value="CAE2335557.1"/>
    <property type="molecule type" value="Transcribed_RNA"/>
</dbReference>
<keyword evidence="5" id="KW-1133">Transmembrane helix</keyword>
<evidence type="ECO:0000259" key="6">
    <source>
        <dbReference type="PROSITE" id="PS50192"/>
    </source>
</evidence>
<keyword evidence="3" id="KW-0333">Golgi apparatus</keyword>
<evidence type="ECO:0000256" key="5">
    <source>
        <dbReference type="SAM" id="Phobius"/>
    </source>
</evidence>
<keyword evidence="5" id="KW-0812">Transmembrane</keyword>
<dbReference type="GO" id="GO:0048193">
    <property type="term" value="P:Golgi vesicle transport"/>
    <property type="evidence" value="ECO:0007669"/>
    <property type="project" value="InterPro"/>
</dbReference>
<reference evidence="7" key="1">
    <citation type="submission" date="2021-01" db="EMBL/GenBank/DDBJ databases">
        <authorList>
            <person name="Corre E."/>
            <person name="Pelletier E."/>
            <person name="Niang G."/>
            <person name="Scheremetjew M."/>
            <person name="Finn R."/>
            <person name="Kale V."/>
            <person name="Holt S."/>
            <person name="Cochrane G."/>
            <person name="Meng A."/>
            <person name="Brown T."/>
            <person name="Cohen L."/>
        </authorList>
    </citation>
    <scope>NUCLEOTIDE SEQUENCE</scope>
    <source>
        <strain evidence="7">CCMP 2712</strain>
    </source>
</reference>